<comment type="cofactor">
    <cofactor evidence="1">
        <name>FMN</name>
        <dbReference type="ChEBI" id="CHEBI:58210"/>
    </cofactor>
</comment>
<comment type="similarity">
    <text evidence="2">Belongs to the NADH:flavin oxidoreductase/NADH oxidase family.</text>
</comment>
<dbReference type="Gene3D" id="3.20.20.70">
    <property type="entry name" value="Aldolase class I"/>
    <property type="match status" value="1"/>
</dbReference>
<comment type="caution">
    <text evidence="6">The sequence shown here is derived from an EMBL/GenBank/DDBJ whole genome shotgun (WGS) entry which is preliminary data.</text>
</comment>
<reference evidence="6" key="1">
    <citation type="submission" date="2020-06" db="EMBL/GenBank/DDBJ databases">
        <title>WGS assembly of Ceratodon purpureus strain R40.</title>
        <authorList>
            <person name="Carey S.B."/>
            <person name="Jenkins J."/>
            <person name="Shu S."/>
            <person name="Lovell J.T."/>
            <person name="Sreedasyam A."/>
            <person name="Maumus F."/>
            <person name="Tiley G.P."/>
            <person name="Fernandez-Pozo N."/>
            <person name="Barry K."/>
            <person name="Chen C."/>
            <person name="Wang M."/>
            <person name="Lipzen A."/>
            <person name="Daum C."/>
            <person name="Saski C.A."/>
            <person name="Payton A.C."/>
            <person name="Mcbreen J.C."/>
            <person name="Conrad R.E."/>
            <person name="Kollar L.M."/>
            <person name="Olsson S."/>
            <person name="Huttunen S."/>
            <person name="Landis J.B."/>
            <person name="Wickett N.J."/>
            <person name="Johnson M.G."/>
            <person name="Rensing S.A."/>
            <person name="Grimwood J."/>
            <person name="Schmutz J."/>
            <person name="Mcdaniel S.F."/>
        </authorList>
    </citation>
    <scope>NUCLEOTIDE SEQUENCE</scope>
    <source>
        <strain evidence="6">R40</strain>
    </source>
</reference>
<dbReference type="PANTHER" id="PTHR22893:SF112">
    <property type="entry name" value="12-OXOPHYTODIENOATE REDUCTASE 3"/>
    <property type="match status" value="1"/>
</dbReference>
<evidence type="ECO:0000256" key="3">
    <source>
        <dbReference type="ARBA" id="ARBA00022643"/>
    </source>
</evidence>
<keyword evidence="3" id="KW-0288">FMN</keyword>
<dbReference type="InterPro" id="IPR001155">
    <property type="entry name" value="OxRdtase_FMN_N"/>
</dbReference>
<proteinExistence type="inferred from homology"/>
<sequence>MVTVIRAESKKAMGDDGKEQSAGMELMKPIQIGLHQLKHRVVLAPMTRCRARDTLATSLMNEYYSQRASEGGLLISEGVCVAADGHGFMNTAGIYTNEQIESWKPITTAVHNIGATFFLQLWHVGRASHTELQPGNAAPISSTSMPVPMPWRATLVDADGKSSKQMYSTPRPLRTDEIPQIIDYFRIGAKNALEAGKYLISSRAPPWGEAQ</sequence>
<dbReference type="AlphaFoldDB" id="A0A8T0J828"/>
<dbReference type="Proteomes" id="UP000822688">
    <property type="component" value="Chromosome 1"/>
</dbReference>
<keyword evidence="7" id="KW-1185">Reference proteome</keyword>
<evidence type="ECO:0000256" key="1">
    <source>
        <dbReference type="ARBA" id="ARBA00001917"/>
    </source>
</evidence>
<protein>
    <recommendedName>
        <fullName evidence="5">NADH:flavin oxidoreductase/NADH oxidase N-terminal domain-containing protein</fullName>
    </recommendedName>
</protein>
<evidence type="ECO:0000313" key="7">
    <source>
        <dbReference type="Proteomes" id="UP000822688"/>
    </source>
</evidence>
<evidence type="ECO:0000259" key="5">
    <source>
        <dbReference type="Pfam" id="PF00724"/>
    </source>
</evidence>
<organism evidence="6 7">
    <name type="scientific">Ceratodon purpureus</name>
    <name type="common">Fire moss</name>
    <name type="synonym">Dicranum purpureum</name>
    <dbReference type="NCBI Taxonomy" id="3225"/>
    <lineage>
        <taxon>Eukaryota</taxon>
        <taxon>Viridiplantae</taxon>
        <taxon>Streptophyta</taxon>
        <taxon>Embryophyta</taxon>
        <taxon>Bryophyta</taxon>
        <taxon>Bryophytina</taxon>
        <taxon>Bryopsida</taxon>
        <taxon>Dicranidae</taxon>
        <taxon>Pseudoditrichales</taxon>
        <taxon>Ditrichaceae</taxon>
        <taxon>Ceratodon</taxon>
    </lineage>
</organism>
<feature type="domain" description="NADH:flavin oxidoreductase/NADH oxidase N-terminal" evidence="5">
    <location>
        <begin position="25"/>
        <end position="196"/>
    </location>
</feature>
<accession>A0A8T0J828</accession>
<evidence type="ECO:0000313" key="6">
    <source>
        <dbReference type="EMBL" id="KAG0590911.1"/>
    </source>
</evidence>
<dbReference type="Pfam" id="PF00724">
    <property type="entry name" value="Oxidored_FMN"/>
    <property type="match status" value="1"/>
</dbReference>
<name>A0A8T0J828_CERPU</name>
<keyword evidence="3" id="KW-0285">Flavoprotein</keyword>
<feature type="compositionally biased region" description="Basic and acidic residues" evidence="4">
    <location>
        <begin position="7"/>
        <end position="19"/>
    </location>
</feature>
<dbReference type="InterPro" id="IPR013785">
    <property type="entry name" value="Aldolase_TIM"/>
</dbReference>
<dbReference type="GO" id="GO:0016491">
    <property type="term" value="F:oxidoreductase activity"/>
    <property type="evidence" value="ECO:0007669"/>
    <property type="project" value="InterPro"/>
</dbReference>
<evidence type="ECO:0000256" key="4">
    <source>
        <dbReference type="SAM" id="MobiDB-lite"/>
    </source>
</evidence>
<dbReference type="GO" id="GO:0010181">
    <property type="term" value="F:FMN binding"/>
    <property type="evidence" value="ECO:0007669"/>
    <property type="project" value="InterPro"/>
</dbReference>
<feature type="region of interest" description="Disordered" evidence="4">
    <location>
        <begin position="1"/>
        <end position="20"/>
    </location>
</feature>
<evidence type="ECO:0000256" key="2">
    <source>
        <dbReference type="ARBA" id="ARBA00005979"/>
    </source>
</evidence>
<dbReference type="InterPro" id="IPR045247">
    <property type="entry name" value="Oye-like"/>
</dbReference>
<dbReference type="SUPFAM" id="SSF51395">
    <property type="entry name" value="FMN-linked oxidoreductases"/>
    <property type="match status" value="1"/>
</dbReference>
<gene>
    <name evidence="6" type="ORF">KC19_1G134900</name>
</gene>
<dbReference type="EMBL" id="CM026421">
    <property type="protein sequence ID" value="KAG0590911.1"/>
    <property type="molecule type" value="Genomic_DNA"/>
</dbReference>
<dbReference type="PANTHER" id="PTHR22893">
    <property type="entry name" value="NADH OXIDOREDUCTASE-RELATED"/>
    <property type="match status" value="1"/>
</dbReference>